<name>A0A6C0BLK9_9ZZZZ</name>
<dbReference type="AlphaFoldDB" id="A0A6C0BLK9"/>
<dbReference type="CDD" id="cd18787">
    <property type="entry name" value="SF2_C_DEAD"/>
    <property type="match status" value="1"/>
</dbReference>
<feature type="domain" description="Helicase ATP-binding" evidence="5">
    <location>
        <begin position="43"/>
        <end position="213"/>
    </location>
</feature>
<dbReference type="GO" id="GO:0016787">
    <property type="term" value="F:hydrolase activity"/>
    <property type="evidence" value="ECO:0007669"/>
    <property type="project" value="UniProtKB-KW"/>
</dbReference>
<evidence type="ECO:0000256" key="4">
    <source>
        <dbReference type="ARBA" id="ARBA00022840"/>
    </source>
</evidence>
<dbReference type="Gene3D" id="3.40.50.300">
    <property type="entry name" value="P-loop containing nucleotide triphosphate hydrolases"/>
    <property type="match status" value="2"/>
</dbReference>
<dbReference type="EMBL" id="MN739183">
    <property type="protein sequence ID" value="QHS92631.1"/>
    <property type="molecule type" value="Genomic_DNA"/>
</dbReference>
<evidence type="ECO:0000256" key="3">
    <source>
        <dbReference type="ARBA" id="ARBA00022806"/>
    </source>
</evidence>
<dbReference type="InterPro" id="IPR014014">
    <property type="entry name" value="RNA_helicase_DEAD_Q_motif"/>
</dbReference>
<dbReference type="SMART" id="SM00487">
    <property type="entry name" value="DEXDc"/>
    <property type="match status" value="1"/>
</dbReference>
<dbReference type="Pfam" id="PF00270">
    <property type="entry name" value="DEAD"/>
    <property type="match status" value="1"/>
</dbReference>
<dbReference type="InterPro" id="IPR011545">
    <property type="entry name" value="DEAD/DEAH_box_helicase_dom"/>
</dbReference>
<dbReference type="PROSITE" id="PS51194">
    <property type="entry name" value="HELICASE_CTER"/>
    <property type="match status" value="1"/>
</dbReference>
<evidence type="ECO:0000256" key="1">
    <source>
        <dbReference type="ARBA" id="ARBA00022741"/>
    </source>
</evidence>
<dbReference type="GO" id="GO:0005524">
    <property type="term" value="F:ATP binding"/>
    <property type="evidence" value="ECO:0007669"/>
    <property type="project" value="UniProtKB-KW"/>
</dbReference>
<reference evidence="8" key="1">
    <citation type="journal article" date="2020" name="Nature">
        <title>Giant virus diversity and host interactions through global metagenomics.</title>
        <authorList>
            <person name="Schulz F."/>
            <person name="Roux S."/>
            <person name="Paez-Espino D."/>
            <person name="Jungbluth S."/>
            <person name="Walsh D.A."/>
            <person name="Denef V.J."/>
            <person name="McMahon K.D."/>
            <person name="Konstantinidis K.T."/>
            <person name="Eloe-Fadrosh E.A."/>
            <person name="Kyrpides N.C."/>
            <person name="Woyke T."/>
        </authorList>
    </citation>
    <scope>NUCLEOTIDE SEQUENCE</scope>
    <source>
        <strain evidence="8">GVMAG-M-3300014204-73</strain>
    </source>
</reference>
<dbReference type="PROSITE" id="PS51195">
    <property type="entry name" value="Q_MOTIF"/>
    <property type="match status" value="1"/>
</dbReference>
<keyword evidence="4" id="KW-0067">ATP-binding</keyword>
<evidence type="ECO:0000259" key="6">
    <source>
        <dbReference type="PROSITE" id="PS51194"/>
    </source>
</evidence>
<evidence type="ECO:0000259" key="7">
    <source>
        <dbReference type="PROSITE" id="PS51195"/>
    </source>
</evidence>
<proteinExistence type="predicted"/>
<sequence length="386" mass="44125">MSNNTPEETTVSTFEDLGLKDQLLRGIYAYGWEKPSFIQQRGIPLILKHDDVILQAQSGLGKTGTFSIAMLQKISEAVPSIQGIIVLNTRELANQVYKVIQMLGDRMDLNFVKCVGGIRVNEQLDFPQRATILIGTPGKICSVLDHRMIPQKIGTRVLVVDEFDKTLEEDFIPTMKKIFAYTNENSQIILSSATINDAVLDLSRHFMREPTVISVKDEDLSLEGIKQYHVICDKEEWKFDTILDLYKSLVISQSIIFVNSKRHCDQLEDMFRDRDFAIRSLHGGMEQCERDQIMREFRLGKIRILLSTDLTARGIDVPSISLVINYDLPMDKSQYIHRVGRTGRYGKKGFAINLLSYREQSQLKAIEECYHITIPELPCDFKNIIN</sequence>
<dbReference type="InterPro" id="IPR001650">
    <property type="entry name" value="Helicase_C-like"/>
</dbReference>
<dbReference type="PROSITE" id="PS51192">
    <property type="entry name" value="HELICASE_ATP_BIND_1"/>
    <property type="match status" value="1"/>
</dbReference>
<feature type="domain" description="DEAD-box RNA helicase Q" evidence="7">
    <location>
        <begin position="12"/>
        <end position="40"/>
    </location>
</feature>
<protein>
    <recommendedName>
        <fullName evidence="9">Helicase</fullName>
    </recommendedName>
</protein>
<keyword evidence="3" id="KW-0347">Helicase</keyword>
<dbReference type="SMART" id="SM00490">
    <property type="entry name" value="HELICc"/>
    <property type="match status" value="1"/>
</dbReference>
<evidence type="ECO:0008006" key="9">
    <source>
        <dbReference type="Google" id="ProtNLM"/>
    </source>
</evidence>
<keyword evidence="1" id="KW-0547">Nucleotide-binding</keyword>
<dbReference type="GO" id="GO:0003676">
    <property type="term" value="F:nucleic acid binding"/>
    <property type="evidence" value="ECO:0007669"/>
    <property type="project" value="InterPro"/>
</dbReference>
<feature type="domain" description="Helicase C-terminal" evidence="6">
    <location>
        <begin position="241"/>
        <end position="385"/>
    </location>
</feature>
<evidence type="ECO:0000256" key="2">
    <source>
        <dbReference type="ARBA" id="ARBA00022801"/>
    </source>
</evidence>
<evidence type="ECO:0000313" key="8">
    <source>
        <dbReference type="EMBL" id="QHS92631.1"/>
    </source>
</evidence>
<evidence type="ECO:0000259" key="5">
    <source>
        <dbReference type="PROSITE" id="PS51192"/>
    </source>
</evidence>
<dbReference type="PANTHER" id="PTHR24031">
    <property type="entry name" value="RNA HELICASE"/>
    <property type="match status" value="1"/>
</dbReference>
<keyword evidence="2" id="KW-0378">Hydrolase</keyword>
<organism evidence="8">
    <name type="scientific">viral metagenome</name>
    <dbReference type="NCBI Taxonomy" id="1070528"/>
    <lineage>
        <taxon>unclassified sequences</taxon>
        <taxon>metagenomes</taxon>
        <taxon>organismal metagenomes</taxon>
    </lineage>
</organism>
<dbReference type="Pfam" id="PF00271">
    <property type="entry name" value="Helicase_C"/>
    <property type="match status" value="1"/>
</dbReference>
<dbReference type="GO" id="GO:0003724">
    <property type="term" value="F:RNA helicase activity"/>
    <property type="evidence" value="ECO:0007669"/>
    <property type="project" value="InterPro"/>
</dbReference>
<dbReference type="InterPro" id="IPR014001">
    <property type="entry name" value="Helicase_ATP-bd"/>
</dbReference>
<accession>A0A6C0BLK9</accession>
<dbReference type="SUPFAM" id="SSF52540">
    <property type="entry name" value="P-loop containing nucleoside triphosphate hydrolases"/>
    <property type="match status" value="1"/>
</dbReference>
<dbReference type="InterPro" id="IPR027417">
    <property type="entry name" value="P-loop_NTPase"/>
</dbReference>